<dbReference type="PANTHER" id="PTHR22961">
    <property type="entry name" value="SER/THR PROTEIN KINASE-TRB"/>
    <property type="match status" value="1"/>
</dbReference>
<sequence length="494" mass="54911">MDNSGVQNNTTTAEADKIVIYSQPASPTVASGASPARSSGSSINHQHSPANGSSSGSSIEERLSPTMNAGSLFTPKKEFPSAKMLQTIREKLLTPGGACELWALGIAAEPTEKGLAGEQPVKLIKNRYLISAQPSHISAAAAAKTPASYRHLIDLTSSNLKCVDVFSGEQFLCRIINEPLDKVQRAYFQLQQDEDLCRSTIYGHSLIRPVHDIVPLSKDRTYIIIAQAQPGRDSVGLTGVYENLHTYIRHEKRLCEAEARAIFHQICQTVQVCHRNGIILRDLKLKRFYFIDEARTKLQYESLEGSMILDGEDDTLSDKIGCPLYTAPELLCPQPTYKGKPADMWSLGVILYTMLVGQYPFYEKANCNLITVIRHGNVQIPTTLSKSVRWLLLSLLRKDYMERMTATHIFLTPWLREQRPFHLYLPVNVEVDEDWDETESSDDGAAVMDEDEGGLCPLGDKHEYEDIGVEPLDYTRSTLQMAQASALSADVEMG</sequence>
<evidence type="ECO:0000313" key="4">
    <source>
        <dbReference type="EMBL" id="BFF98698.1"/>
    </source>
</evidence>
<dbReference type="SUPFAM" id="SSF56112">
    <property type="entry name" value="Protein kinase-like (PK-like)"/>
    <property type="match status" value="1"/>
</dbReference>
<dbReference type="InterPro" id="IPR011009">
    <property type="entry name" value="Kinase-like_dom_sf"/>
</dbReference>
<dbReference type="InterPro" id="IPR000719">
    <property type="entry name" value="Prot_kinase_dom"/>
</dbReference>
<dbReference type="Gene3D" id="1.10.510.10">
    <property type="entry name" value="Transferase(Phosphotransferase) domain 1"/>
    <property type="match status" value="1"/>
</dbReference>
<dbReference type="Pfam" id="PF00069">
    <property type="entry name" value="Pkinase"/>
    <property type="match status" value="1"/>
</dbReference>
<reference evidence="4 5" key="1">
    <citation type="submission" date="2024-02" db="EMBL/GenBank/DDBJ databases">
        <title>A chromosome-level genome assembly of Drosophila madeirensis, a fruit fly species endemic to Madeira island.</title>
        <authorList>
            <person name="Tomihara K."/>
            <person name="Llopart A."/>
            <person name="Yamamoto D."/>
        </authorList>
    </citation>
    <scope>NUCLEOTIDE SEQUENCE [LARGE SCALE GENOMIC DNA]</scope>
    <source>
        <strain evidence="4 5">RF1</strain>
    </source>
</reference>
<dbReference type="GO" id="GO:0032436">
    <property type="term" value="P:positive regulation of proteasomal ubiquitin-dependent protein catabolic process"/>
    <property type="evidence" value="ECO:0007669"/>
    <property type="project" value="TreeGrafter"/>
</dbReference>
<dbReference type="EMBL" id="AP029265">
    <property type="protein sequence ID" value="BFF98698.1"/>
    <property type="molecule type" value="Genomic_DNA"/>
</dbReference>
<dbReference type="FunFam" id="1.10.510.10:FF:000153">
    <property type="entry name" value="Tribbles homolog 2"/>
    <property type="match status" value="1"/>
</dbReference>
<accession>A0AAU9FSG2</accession>
<feature type="domain" description="Protein kinase" evidence="3">
    <location>
        <begin position="149"/>
        <end position="415"/>
    </location>
</feature>
<evidence type="ECO:0000256" key="2">
    <source>
        <dbReference type="SAM" id="MobiDB-lite"/>
    </source>
</evidence>
<dbReference type="GO" id="GO:0005634">
    <property type="term" value="C:nucleus"/>
    <property type="evidence" value="ECO:0007669"/>
    <property type="project" value="TreeGrafter"/>
</dbReference>
<dbReference type="GO" id="GO:0031434">
    <property type="term" value="F:mitogen-activated protein kinase kinase binding"/>
    <property type="evidence" value="ECO:0007669"/>
    <property type="project" value="TreeGrafter"/>
</dbReference>
<proteinExistence type="inferred from homology"/>
<comment type="similarity">
    <text evidence="1">Belongs to the protein kinase superfamily. CAMK Ser/Thr protein kinase family. Tribbles subfamily.</text>
</comment>
<keyword evidence="5" id="KW-1185">Reference proteome</keyword>
<dbReference type="SMART" id="SM00220">
    <property type="entry name" value="S_TKc"/>
    <property type="match status" value="1"/>
</dbReference>
<evidence type="ECO:0000256" key="1">
    <source>
        <dbReference type="ARBA" id="ARBA00038180"/>
    </source>
</evidence>
<dbReference type="AlphaFoldDB" id="A0AAU9FSG2"/>
<feature type="compositionally biased region" description="Low complexity" evidence="2">
    <location>
        <begin position="30"/>
        <end position="42"/>
    </location>
</feature>
<evidence type="ECO:0000313" key="5">
    <source>
        <dbReference type="Proteomes" id="UP001500889"/>
    </source>
</evidence>
<organism evidence="4 5">
    <name type="scientific">Drosophila madeirensis</name>
    <name type="common">Fruit fly</name>
    <dbReference type="NCBI Taxonomy" id="30013"/>
    <lineage>
        <taxon>Eukaryota</taxon>
        <taxon>Metazoa</taxon>
        <taxon>Ecdysozoa</taxon>
        <taxon>Arthropoda</taxon>
        <taxon>Hexapoda</taxon>
        <taxon>Insecta</taxon>
        <taxon>Pterygota</taxon>
        <taxon>Neoptera</taxon>
        <taxon>Endopterygota</taxon>
        <taxon>Diptera</taxon>
        <taxon>Brachycera</taxon>
        <taxon>Muscomorpha</taxon>
        <taxon>Ephydroidea</taxon>
        <taxon>Drosophilidae</taxon>
        <taxon>Drosophila</taxon>
        <taxon>Sophophora</taxon>
    </lineage>
</organism>
<dbReference type="PANTHER" id="PTHR22961:SF13">
    <property type="entry name" value="TRIBBLES"/>
    <property type="match status" value="1"/>
</dbReference>
<dbReference type="GO" id="GO:0004672">
    <property type="term" value="F:protein kinase activity"/>
    <property type="evidence" value="ECO:0007669"/>
    <property type="project" value="InterPro"/>
</dbReference>
<dbReference type="PROSITE" id="PS50011">
    <property type="entry name" value="PROTEIN_KINASE_DOM"/>
    <property type="match status" value="1"/>
</dbReference>
<name>A0AAU9FSG2_DROMD</name>
<dbReference type="GO" id="GO:0005524">
    <property type="term" value="F:ATP binding"/>
    <property type="evidence" value="ECO:0007669"/>
    <property type="project" value="InterPro"/>
</dbReference>
<dbReference type="Proteomes" id="UP001500889">
    <property type="component" value="Chromosome J"/>
</dbReference>
<feature type="region of interest" description="Disordered" evidence="2">
    <location>
        <begin position="26"/>
        <end position="62"/>
    </location>
</feature>
<protein>
    <submittedName>
        <fullName evidence="4">Tribbles</fullName>
    </submittedName>
</protein>
<evidence type="ECO:0000259" key="3">
    <source>
        <dbReference type="PROSITE" id="PS50011"/>
    </source>
</evidence>
<gene>
    <name evidence="4" type="ORF">DMAD_06782</name>
</gene>
<dbReference type="InterPro" id="IPR024104">
    <property type="entry name" value="Tribbles/Ser_Thr_kinase_40"/>
</dbReference>